<accession>A0A2U1ZW24</accession>
<gene>
    <name evidence="10" type="ORF">C8046_11295</name>
</gene>
<dbReference type="InterPro" id="IPR050925">
    <property type="entry name" value="Rhomboid_protease_S54"/>
</dbReference>
<evidence type="ECO:0000256" key="8">
    <source>
        <dbReference type="SAM" id="Phobius"/>
    </source>
</evidence>
<evidence type="ECO:0000313" key="11">
    <source>
        <dbReference type="Proteomes" id="UP000245166"/>
    </source>
</evidence>
<comment type="subcellular location">
    <subcellularLocation>
        <location evidence="1">Membrane</location>
        <topology evidence="1">Multi-pass membrane protein</topology>
    </subcellularLocation>
</comment>
<dbReference type="InterPro" id="IPR022764">
    <property type="entry name" value="Peptidase_S54_rhomboid_dom"/>
</dbReference>
<feature type="transmembrane region" description="Helical" evidence="8">
    <location>
        <begin position="306"/>
        <end position="326"/>
    </location>
</feature>
<evidence type="ECO:0000256" key="6">
    <source>
        <dbReference type="ARBA" id="ARBA00023136"/>
    </source>
</evidence>
<dbReference type="GO" id="GO:0016020">
    <property type="term" value="C:membrane"/>
    <property type="evidence" value="ECO:0007669"/>
    <property type="project" value="UniProtKB-SubCell"/>
</dbReference>
<organism evidence="10 11">
    <name type="scientific">Serinibacter arcticus</name>
    <dbReference type="NCBI Taxonomy" id="1655435"/>
    <lineage>
        <taxon>Bacteria</taxon>
        <taxon>Bacillati</taxon>
        <taxon>Actinomycetota</taxon>
        <taxon>Actinomycetes</taxon>
        <taxon>Micrococcales</taxon>
        <taxon>Beutenbergiaceae</taxon>
        <taxon>Serinibacter</taxon>
    </lineage>
</organism>
<feature type="transmembrane region" description="Helical" evidence="8">
    <location>
        <begin position="206"/>
        <end position="224"/>
    </location>
</feature>
<comment type="caution">
    <text evidence="10">The sequence shown here is derived from an EMBL/GenBank/DDBJ whole genome shotgun (WGS) entry which is preliminary data.</text>
</comment>
<dbReference type="SUPFAM" id="SSF144091">
    <property type="entry name" value="Rhomboid-like"/>
    <property type="match status" value="1"/>
</dbReference>
<evidence type="ECO:0000256" key="7">
    <source>
        <dbReference type="SAM" id="MobiDB-lite"/>
    </source>
</evidence>
<evidence type="ECO:0000256" key="3">
    <source>
        <dbReference type="ARBA" id="ARBA00022692"/>
    </source>
</evidence>
<feature type="transmembrane region" description="Helical" evidence="8">
    <location>
        <begin position="175"/>
        <end position="194"/>
    </location>
</feature>
<dbReference type="AlphaFoldDB" id="A0A2U1ZW24"/>
<comment type="similarity">
    <text evidence="2">Belongs to the peptidase S54 family.</text>
</comment>
<evidence type="ECO:0000259" key="9">
    <source>
        <dbReference type="Pfam" id="PF01694"/>
    </source>
</evidence>
<dbReference type="InterPro" id="IPR035952">
    <property type="entry name" value="Rhomboid-like_sf"/>
</dbReference>
<dbReference type="GO" id="GO:0006508">
    <property type="term" value="P:proteolysis"/>
    <property type="evidence" value="ECO:0007669"/>
    <property type="project" value="UniProtKB-KW"/>
</dbReference>
<evidence type="ECO:0000256" key="4">
    <source>
        <dbReference type="ARBA" id="ARBA00022801"/>
    </source>
</evidence>
<sequence length="327" mass="33512">MSGFGGYGPSPQPGQEPDPGGAGGGAVPGGGGYGAPGSYGASGYGASGYGGPTGQPGPAGGPPVCPRHPDRVSYVSCQRCRRPVCHECQRPATVGVHCVDCARTAARSRPTVRTVTGGVDRGGPPVITYTIMAICVAIELLRYLAPPLYGQIFSELVFWPAYGAAEPYRFLTSTLLHGGIWHLAFNMYALYLVGGQLERMLGRSRYLALYLLAAVGGSVAYLLIAGVDAVGAVGASGGVFGLFGAFAVLMRKFGGDTRQILVIIGINAVLGFVIGGIAWQAHLGGLVVGAALAALYAYAPREREWLQWVGSGAVLVLLAGVSAAVLA</sequence>
<evidence type="ECO:0000313" key="10">
    <source>
        <dbReference type="EMBL" id="PWD51143.1"/>
    </source>
</evidence>
<evidence type="ECO:0000256" key="2">
    <source>
        <dbReference type="ARBA" id="ARBA00009045"/>
    </source>
</evidence>
<dbReference type="EMBL" id="PYHR01000002">
    <property type="protein sequence ID" value="PWD51143.1"/>
    <property type="molecule type" value="Genomic_DNA"/>
</dbReference>
<evidence type="ECO:0000256" key="1">
    <source>
        <dbReference type="ARBA" id="ARBA00004141"/>
    </source>
</evidence>
<feature type="transmembrane region" description="Helical" evidence="8">
    <location>
        <begin position="230"/>
        <end position="248"/>
    </location>
</feature>
<dbReference type="PANTHER" id="PTHR43731:SF14">
    <property type="entry name" value="PRESENILIN-ASSOCIATED RHOMBOID-LIKE PROTEIN, MITOCHONDRIAL"/>
    <property type="match status" value="1"/>
</dbReference>
<keyword evidence="3 8" id="KW-0812">Transmembrane</keyword>
<keyword evidence="5 8" id="KW-1133">Transmembrane helix</keyword>
<dbReference type="Gene3D" id="1.20.1540.10">
    <property type="entry name" value="Rhomboid-like"/>
    <property type="match status" value="1"/>
</dbReference>
<dbReference type="PANTHER" id="PTHR43731">
    <property type="entry name" value="RHOMBOID PROTEASE"/>
    <property type="match status" value="1"/>
</dbReference>
<feature type="region of interest" description="Disordered" evidence="7">
    <location>
        <begin position="1"/>
        <end position="34"/>
    </location>
</feature>
<keyword evidence="6 8" id="KW-0472">Membrane</keyword>
<keyword evidence="11" id="KW-1185">Reference proteome</keyword>
<feature type="compositionally biased region" description="Gly residues" evidence="7">
    <location>
        <begin position="20"/>
        <end position="34"/>
    </location>
</feature>
<dbReference type="Pfam" id="PF01694">
    <property type="entry name" value="Rhomboid"/>
    <property type="match status" value="1"/>
</dbReference>
<keyword evidence="10" id="KW-0645">Protease</keyword>
<feature type="transmembrane region" description="Helical" evidence="8">
    <location>
        <begin position="260"/>
        <end position="277"/>
    </location>
</feature>
<feature type="domain" description="Peptidase S54 rhomboid" evidence="9">
    <location>
        <begin position="166"/>
        <end position="297"/>
    </location>
</feature>
<keyword evidence="4" id="KW-0378">Hydrolase</keyword>
<evidence type="ECO:0000256" key="5">
    <source>
        <dbReference type="ARBA" id="ARBA00022989"/>
    </source>
</evidence>
<dbReference type="Proteomes" id="UP000245166">
    <property type="component" value="Unassembled WGS sequence"/>
</dbReference>
<reference evidence="10 11" key="1">
    <citation type="submission" date="2018-03" db="EMBL/GenBank/DDBJ databases">
        <title>Genome assembly of novel Miniimonas species PCH200.</title>
        <authorList>
            <person name="Thakur V."/>
            <person name="Kumar V."/>
            <person name="Singh D."/>
        </authorList>
    </citation>
    <scope>NUCLEOTIDE SEQUENCE [LARGE SCALE GENOMIC DNA]</scope>
    <source>
        <strain evidence="10 11">PCH200</strain>
    </source>
</reference>
<protein>
    <submittedName>
        <fullName evidence="10">Rhomboid family intramembrane serine protease</fullName>
    </submittedName>
</protein>
<dbReference type="GO" id="GO:0004252">
    <property type="term" value="F:serine-type endopeptidase activity"/>
    <property type="evidence" value="ECO:0007669"/>
    <property type="project" value="InterPro"/>
</dbReference>
<proteinExistence type="inferred from homology"/>
<dbReference type="OrthoDB" id="9807874at2"/>
<name>A0A2U1ZW24_9MICO</name>